<dbReference type="OrthoDB" id="691231at2759"/>
<reference evidence="1 2" key="1">
    <citation type="journal article" date="2015" name="Proc. Natl. Acad. Sci. U.S.A.">
        <title>The resurrection genome of Boea hygrometrica: A blueprint for survival of dehydration.</title>
        <authorList>
            <person name="Xiao L."/>
            <person name="Yang G."/>
            <person name="Zhang L."/>
            <person name="Yang X."/>
            <person name="Zhao S."/>
            <person name="Ji Z."/>
            <person name="Zhou Q."/>
            <person name="Hu M."/>
            <person name="Wang Y."/>
            <person name="Chen M."/>
            <person name="Xu Y."/>
            <person name="Jin H."/>
            <person name="Xiao X."/>
            <person name="Hu G."/>
            <person name="Bao F."/>
            <person name="Hu Y."/>
            <person name="Wan P."/>
            <person name="Li L."/>
            <person name="Deng X."/>
            <person name="Kuang T."/>
            <person name="Xiang C."/>
            <person name="Zhu J.K."/>
            <person name="Oliver M.J."/>
            <person name="He Y."/>
        </authorList>
    </citation>
    <scope>NUCLEOTIDE SEQUENCE [LARGE SCALE GENOMIC DNA]</scope>
    <source>
        <strain evidence="2">cv. XS01</strain>
    </source>
</reference>
<keyword evidence="2" id="KW-1185">Reference proteome</keyword>
<name>A0A2Z7ACF6_9LAMI</name>
<evidence type="ECO:0000313" key="1">
    <source>
        <dbReference type="EMBL" id="KZV19407.1"/>
    </source>
</evidence>
<dbReference type="AlphaFoldDB" id="A0A2Z7ACF6"/>
<sequence length="136" mass="15445">MALVVSEDWEDMENQDDLESLESSHINQGLLMSLLDETQVDDCDYDRLTEVMQSLEAEINPDRVHDESSGTEEYCSMPHDLDQHWMDVEFATSGEMENCWSLESSEQGIAGNHVLDQWTHDGFVSSVVIDHSSSFV</sequence>
<organism evidence="1 2">
    <name type="scientific">Dorcoceras hygrometricum</name>
    <dbReference type="NCBI Taxonomy" id="472368"/>
    <lineage>
        <taxon>Eukaryota</taxon>
        <taxon>Viridiplantae</taxon>
        <taxon>Streptophyta</taxon>
        <taxon>Embryophyta</taxon>
        <taxon>Tracheophyta</taxon>
        <taxon>Spermatophyta</taxon>
        <taxon>Magnoliopsida</taxon>
        <taxon>eudicotyledons</taxon>
        <taxon>Gunneridae</taxon>
        <taxon>Pentapetalae</taxon>
        <taxon>asterids</taxon>
        <taxon>lamiids</taxon>
        <taxon>Lamiales</taxon>
        <taxon>Gesneriaceae</taxon>
        <taxon>Didymocarpoideae</taxon>
        <taxon>Trichosporeae</taxon>
        <taxon>Loxocarpinae</taxon>
        <taxon>Dorcoceras</taxon>
    </lineage>
</organism>
<gene>
    <name evidence="1" type="ORF">F511_08748</name>
</gene>
<dbReference type="PANTHER" id="PTHR37611:SF2">
    <property type="entry name" value="VIRUS-SPECIFIC-SIGNALING-PATHWAY REGULATED PROTEIN-RELATED"/>
    <property type="match status" value="1"/>
</dbReference>
<dbReference type="EMBL" id="KV016696">
    <property type="protein sequence ID" value="KZV19407.1"/>
    <property type="molecule type" value="Genomic_DNA"/>
</dbReference>
<accession>A0A2Z7ACF6</accession>
<protein>
    <submittedName>
        <fullName evidence="1">Uncharacterized protein</fullName>
    </submittedName>
</protein>
<dbReference type="Proteomes" id="UP000250235">
    <property type="component" value="Unassembled WGS sequence"/>
</dbReference>
<proteinExistence type="predicted"/>
<dbReference type="PANTHER" id="PTHR37611">
    <property type="entry name" value="VIRUS-SPECIFIC-SIGNALING-PATHWAY REGULATED PROTEIN-RELATED"/>
    <property type="match status" value="1"/>
</dbReference>
<evidence type="ECO:0000313" key="2">
    <source>
        <dbReference type="Proteomes" id="UP000250235"/>
    </source>
</evidence>